<evidence type="ECO:0000256" key="9">
    <source>
        <dbReference type="RuleBase" id="RU910716"/>
    </source>
</evidence>
<name>A0ABV0PXC7_9TELE</name>
<organism evidence="10 11">
    <name type="scientific">Goodea atripinnis</name>
    <dbReference type="NCBI Taxonomy" id="208336"/>
    <lineage>
        <taxon>Eukaryota</taxon>
        <taxon>Metazoa</taxon>
        <taxon>Chordata</taxon>
        <taxon>Craniata</taxon>
        <taxon>Vertebrata</taxon>
        <taxon>Euteleostomi</taxon>
        <taxon>Actinopterygii</taxon>
        <taxon>Neopterygii</taxon>
        <taxon>Teleostei</taxon>
        <taxon>Neoteleostei</taxon>
        <taxon>Acanthomorphata</taxon>
        <taxon>Ovalentaria</taxon>
        <taxon>Atherinomorphae</taxon>
        <taxon>Cyprinodontiformes</taxon>
        <taxon>Goodeidae</taxon>
        <taxon>Goodea</taxon>
    </lineage>
</organism>
<evidence type="ECO:0000256" key="5">
    <source>
        <dbReference type="ARBA" id="ARBA00022989"/>
    </source>
</evidence>
<evidence type="ECO:0000256" key="6">
    <source>
        <dbReference type="ARBA" id="ARBA00023136"/>
    </source>
</evidence>
<feature type="transmembrane region" description="Helical" evidence="9">
    <location>
        <begin position="142"/>
        <end position="167"/>
    </location>
</feature>
<dbReference type="Pfam" id="PF09815">
    <property type="entry name" value="XK-related"/>
    <property type="match status" value="1"/>
</dbReference>
<keyword evidence="6 9" id="KW-0472">Membrane</keyword>
<comment type="subcellular location">
    <subcellularLocation>
        <location evidence="1">Cell membrane</location>
        <topology evidence="1">Multi-pass membrane protein</topology>
    </subcellularLocation>
    <subcellularLocation>
        <location evidence="9">Membrane</location>
        <topology evidence="9">Multi-pass membrane protein</topology>
    </subcellularLocation>
</comment>
<comment type="catalytic activity">
    <reaction evidence="7">
        <text>a 1,2-diacyl-sn-glycero-3-phospho-L-serine(in) = a 1,2-diacyl-sn-glycero-3-phospho-L-serine(out)</text>
        <dbReference type="Rhea" id="RHEA:38663"/>
        <dbReference type="ChEBI" id="CHEBI:57262"/>
    </reaction>
</comment>
<keyword evidence="11" id="KW-1185">Reference proteome</keyword>
<dbReference type="EMBL" id="JAHRIO010090724">
    <property type="protein sequence ID" value="MEQ2188156.1"/>
    <property type="molecule type" value="Genomic_DNA"/>
</dbReference>
<evidence type="ECO:0000256" key="4">
    <source>
        <dbReference type="ARBA" id="ARBA00022692"/>
    </source>
</evidence>
<dbReference type="InterPro" id="IPR018629">
    <property type="entry name" value="XK-rel"/>
</dbReference>
<feature type="transmembrane region" description="Helical" evidence="9">
    <location>
        <begin position="63"/>
        <end position="82"/>
    </location>
</feature>
<accession>A0ABV0PXC7</accession>
<evidence type="ECO:0000313" key="10">
    <source>
        <dbReference type="EMBL" id="MEQ2188156.1"/>
    </source>
</evidence>
<keyword evidence="5 9" id="KW-1133">Transmembrane helix</keyword>
<evidence type="ECO:0000256" key="7">
    <source>
        <dbReference type="ARBA" id="ARBA00024479"/>
    </source>
</evidence>
<dbReference type="PANTHER" id="PTHR16024">
    <property type="entry name" value="XK-RELATED PROTEIN"/>
    <property type="match status" value="1"/>
</dbReference>
<comment type="function">
    <text evidence="8">Phospholipid scramblase that promotes phosphatidylserine exposure on apoptotic cell surface. Phosphatidylserine is a specific marker only present at the surface of apoptotic cells and acts as a specific signal for engulfment.</text>
</comment>
<proteinExistence type="inferred from homology"/>
<evidence type="ECO:0000256" key="8">
    <source>
        <dbReference type="ARBA" id="ARBA00045305"/>
    </source>
</evidence>
<dbReference type="InterPro" id="IPR050895">
    <property type="entry name" value="XK-related_scramblase"/>
</dbReference>
<keyword evidence="3" id="KW-1003">Cell membrane</keyword>
<reference evidence="10 11" key="1">
    <citation type="submission" date="2021-06" db="EMBL/GenBank/DDBJ databases">
        <authorList>
            <person name="Palmer J.M."/>
        </authorList>
    </citation>
    <scope>NUCLEOTIDE SEQUENCE [LARGE SCALE GENOMIC DNA]</scope>
    <source>
        <strain evidence="10 11">GA_2019</strain>
        <tissue evidence="10">Muscle</tissue>
    </source>
</reference>
<protein>
    <recommendedName>
        <fullName evidence="9">XK-related protein</fullName>
    </recommendedName>
</protein>
<comment type="similarity">
    <text evidence="2 9">Belongs to the XK family.</text>
</comment>
<evidence type="ECO:0000256" key="2">
    <source>
        <dbReference type="ARBA" id="ARBA00008789"/>
    </source>
</evidence>
<dbReference type="Proteomes" id="UP001476798">
    <property type="component" value="Unassembled WGS sequence"/>
</dbReference>
<feature type="transmembrane region" description="Helical" evidence="9">
    <location>
        <begin position="31"/>
        <end position="56"/>
    </location>
</feature>
<sequence>MTAAASLVSLAWALASYQKALRESRDDKKPIGYLAIIIQFCWHFFTIAARVITFALFASVFQLYFGIFIVLHWCIMTFWIVHCETDFCISKWEEIVFDMVVGIIYIFSWYRLFIYYLVILVENATLSALWYLYRTPKTTDAFAVPALCVIFSSFLTGLVFMLMYYAFFHPNGARFGRSASSQGLDLDPTAQFSTLPFDGATDSLRSNRGATTTLERETGMYSERDGCIPVFQVRHTVPSTSSLRAPRLDETVIKLDLCRNQYPAWERHVLDRSIRKAILGIDCSTTPPRLMYKDDAMVHERLEYETTL</sequence>
<comment type="caution">
    <text evidence="10">The sequence shown here is derived from an EMBL/GenBank/DDBJ whole genome shotgun (WGS) entry which is preliminary data.</text>
</comment>
<evidence type="ECO:0000313" key="11">
    <source>
        <dbReference type="Proteomes" id="UP001476798"/>
    </source>
</evidence>
<dbReference type="PANTHER" id="PTHR16024:SF16">
    <property type="entry name" value="XK-RELATED PROTEIN 4"/>
    <property type="match status" value="1"/>
</dbReference>
<keyword evidence="4 9" id="KW-0812">Transmembrane</keyword>
<gene>
    <name evidence="10" type="primary">XKR4_1</name>
    <name evidence="10" type="ORF">GOODEAATRI_012103</name>
</gene>
<evidence type="ECO:0000256" key="1">
    <source>
        <dbReference type="ARBA" id="ARBA00004651"/>
    </source>
</evidence>
<evidence type="ECO:0000256" key="3">
    <source>
        <dbReference type="ARBA" id="ARBA00022475"/>
    </source>
</evidence>